<sequence length="344" mass="38617">MEPDAYSGWACEFGNSGYVGIHVWRDDGLFLGGGNAALNREDAVKNACNSEHSSHGFNLKFDLPNHVYDGNYHSVSVYAIFDDGSNELLGNSPVNILFVDKSIPPRPTRIGMVVGRDLDYPYPLSIQGHVGIWDGYRVIEVFNDNSNRKNRVQKISWEEFSRETKAWPNVNKDLPDYYISTCIKEYCAENPLDYEETRSRLKVYKAIIKRAEQIMVIGASYTYSATPTPAKPGTLVPVINPKCYSGPFSTTSGGGVAGNSSSCIIGYKENLKPIPGVYRCDSFVVDAYASTAQTRYALSSFQTSLSFYNNQRKQQESWQKNMVELANMFRTPNRIYGKIKDGMW</sequence>
<keyword evidence="2" id="KW-1185">Reference proteome</keyword>
<dbReference type="STRING" id="1122156.SAMN02745117_01902"/>
<evidence type="ECO:0000313" key="2">
    <source>
        <dbReference type="Proteomes" id="UP000184327"/>
    </source>
</evidence>
<reference evidence="1 2" key="1">
    <citation type="submission" date="2016-11" db="EMBL/GenBank/DDBJ databases">
        <authorList>
            <person name="Jaros S."/>
            <person name="Januszkiewicz K."/>
            <person name="Wedrychowicz H."/>
        </authorList>
    </citation>
    <scope>NUCLEOTIDE SEQUENCE [LARGE SCALE GENOMIC DNA]</scope>
    <source>
        <strain evidence="1 2">DSM 16112</strain>
    </source>
</reference>
<protein>
    <submittedName>
        <fullName evidence="1">Uncharacterized protein</fullName>
    </submittedName>
</protein>
<dbReference type="EMBL" id="FQUZ01000021">
    <property type="protein sequence ID" value="SHF41229.1"/>
    <property type="molecule type" value="Genomic_DNA"/>
</dbReference>
<organism evidence="1 2">
    <name type="scientific">Lampropedia hyalina DSM 16112</name>
    <dbReference type="NCBI Taxonomy" id="1122156"/>
    <lineage>
        <taxon>Bacteria</taxon>
        <taxon>Pseudomonadati</taxon>
        <taxon>Pseudomonadota</taxon>
        <taxon>Betaproteobacteria</taxon>
        <taxon>Burkholderiales</taxon>
        <taxon>Comamonadaceae</taxon>
        <taxon>Lampropedia</taxon>
    </lineage>
</organism>
<accession>A0A1M5BFJ4</accession>
<evidence type="ECO:0000313" key="1">
    <source>
        <dbReference type="EMBL" id="SHF41229.1"/>
    </source>
</evidence>
<proteinExistence type="predicted"/>
<dbReference type="AlphaFoldDB" id="A0A1M5BFJ4"/>
<dbReference type="Proteomes" id="UP000184327">
    <property type="component" value="Unassembled WGS sequence"/>
</dbReference>
<gene>
    <name evidence="1" type="ORF">SAMN02745117_01902</name>
</gene>
<name>A0A1M5BFJ4_9BURK</name>